<feature type="region of interest" description="Disordered" evidence="5">
    <location>
        <begin position="192"/>
        <end position="245"/>
    </location>
</feature>
<keyword evidence="3" id="KW-0687">Ribonucleoprotein</keyword>
<dbReference type="InterPro" id="IPR008991">
    <property type="entry name" value="Translation_prot_SH3-like_sf"/>
</dbReference>
<dbReference type="Pfam" id="PF03947">
    <property type="entry name" value="Ribosomal_L2_C"/>
    <property type="match status" value="1"/>
</dbReference>
<accession>A0A5C7JC28</accession>
<evidence type="ECO:0000256" key="2">
    <source>
        <dbReference type="ARBA" id="ARBA00022980"/>
    </source>
</evidence>
<dbReference type="GO" id="GO:0003735">
    <property type="term" value="F:structural constituent of ribosome"/>
    <property type="evidence" value="ECO:0007669"/>
    <property type="project" value="InterPro"/>
</dbReference>
<reference evidence="8 9" key="1">
    <citation type="submission" date="2018-09" db="EMBL/GenBank/DDBJ databases">
        <title>Metagenome Assembled Genomes from an Advanced Water Purification Facility.</title>
        <authorList>
            <person name="Stamps B.W."/>
            <person name="Spear J.R."/>
        </authorList>
    </citation>
    <scope>NUCLEOTIDE SEQUENCE [LARGE SCALE GENOMIC DNA]</scope>
    <source>
        <strain evidence="8">Bin_63_2</strain>
    </source>
</reference>
<dbReference type="InterPro" id="IPR014726">
    <property type="entry name" value="Ribosomal_uL2_dom3"/>
</dbReference>
<dbReference type="Pfam" id="PF00181">
    <property type="entry name" value="Ribosomal_L2_N"/>
    <property type="match status" value="1"/>
</dbReference>
<dbReference type="SUPFAM" id="SSF50249">
    <property type="entry name" value="Nucleic acid-binding proteins"/>
    <property type="match status" value="1"/>
</dbReference>
<dbReference type="Gene3D" id="4.10.950.10">
    <property type="entry name" value="Ribosomal protein L2, domain 3"/>
    <property type="match status" value="1"/>
</dbReference>
<dbReference type="InterPro" id="IPR014722">
    <property type="entry name" value="Rib_uL2_dom2"/>
</dbReference>
<dbReference type="Proteomes" id="UP000321026">
    <property type="component" value="Unassembled WGS sequence"/>
</dbReference>
<evidence type="ECO:0000256" key="3">
    <source>
        <dbReference type="ARBA" id="ARBA00023274"/>
    </source>
</evidence>
<feature type="domain" description="Large ribosomal subunit protein uL2 RNA-binding" evidence="7">
    <location>
        <begin position="12"/>
        <end position="87"/>
    </location>
</feature>
<dbReference type="SMART" id="SM01382">
    <property type="entry name" value="Ribosomal_L2_C"/>
    <property type="match status" value="1"/>
</dbReference>
<evidence type="ECO:0000259" key="6">
    <source>
        <dbReference type="SMART" id="SM01382"/>
    </source>
</evidence>
<comment type="similarity">
    <text evidence="1">Belongs to the universal ribosomal protein uL2 family.</text>
</comment>
<dbReference type="SUPFAM" id="SSF50104">
    <property type="entry name" value="Translation proteins SH3-like domain"/>
    <property type="match status" value="1"/>
</dbReference>
<dbReference type="PANTHER" id="PTHR13691">
    <property type="entry name" value="RIBOSOMAL PROTEIN L2"/>
    <property type="match status" value="1"/>
</dbReference>
<evidence type="ECO:0000313" key="9">
    <source>
        <dbReference type="Proteomes" id="UP000321026"/>
    </source>
</evidence>
<name>A0A5C7JC28_9BACT</name>
<protein>
    <recommendedName>
        <fullName evidence="4">50S ribosomal protein L2</fullName>
    </recommendedName>
</protein>
<dbReference type="PANTHER" id="PTHR13691:SF5">
    <property type="entry name" value="LARGE RIBOSOMAL SUBUNIT PROTEIN UL2M"/>
    <property type="match status" value="1"/>
</dbReference>
<dbReference type="InterPro" id="IPR022669">
    <property type="entry name" value="Ribosomal_uL2_C"/>
</dbReference>
<dbReference type="GO" id="GO:0015934">
    <property type="term" value="C:large ribosomal subunit"/>
    <property type="evidence" value="ECO:0007669"/>
    <property type="project" value="InterPro"/>
</dbReference>
<evidence type="ECO:0000256" key="4">
    <source>
        <dbReference type="ARBA" id="ARBA00035459"/>
    </source>
</evidence>
<keyword evidence="2 8" id="KW-0689">Ribosomal protein</keyword>
<feature type="compositionally biased region" description="Basic residues" evidence="5">
    <location>
        <begin position="229"/>
        <end position="245"/>
    </location>
</feature>
<feature type="domain" description="Large ribosomal subunit protein uL2 C-terminal" evidence="6">
    <location>
        <begin position="93"/>
        <end position="222"/>
    </location>
</feature>
<dbReference type="GO" id="GO:0016740">
    <property type="term" value="F:transferase activity"/>
    <property type="evidence" value="ECO:0007669"/>
    <property type="project" value="InterPro"/>
</dbReference>
<sequence>MKLKTIRKKNSGRSYGKVVVRHQGGAHKRFIRNVDFKRTKAGVVGRVVSVEYDPNRTADVALVHYADGEKRYIIAPLDLKVGDKISSGKGSDIKSGNALPLASIPVGTVVHNVELTPGRGGQLARGAGVGAIVQAREGNYVHLKLPSGEVRKILGICMATVGTISNIDWKNEVIGTAGRARRMGIRPTVRGVAMNPRSHSHGGGEGRSGIGLKRPKTYAGRPAFGNTRNPKKYSNKYILTKRGKK</sequence>
<dbReference type="InterPro" id="IPR005880">
    <property type="entry name" value="Ribosomal_uL2_bac/org-type"/>
</dbReference>
<dbReference type="NCBIfam" id="TIGR01171">
    <property type="entry name" value="rplB_bact"/>
    <property type="match status" value="1"/>
</dbReference>
<proteinExistence type="inferred from homology"/>
<evidence type="ECO:0000259" key="7">
    <source>
        <dbReference type="SMART" id="SM01383"/>
    </source>
</evidence>
<gene>
    <name evidence="8" type="primary">rplB</name>
    <name evidence="8" type="ORF">E6Q11_00525</name>
</gene>
<dbReference type="GO" id="GO:0002181">
    <property type="term" value="P:cytoplasmic translation"/>
    <property type="evidence" value="ECO:0007669"/>
    <property type="project" value="TreeGrafter"/>
</dbReference>
<dbReference type="Gene3D" id="2.40.50.140">
    <property type="entry name" value="Nucleic acid-binding proteins"/>
    <property type="match status" value="1"/>
</dbReference>
<dbReference type="AlphaFoldDB" id="A0A5C7JC28"/>
<dbReference type="SMART" id="SM01383">
    <property type="entry name" value="Ribosomal_L2"/>
    <property type="match status" value="1"/>
</dbReference>
<evidence type="ECO:0000256" key="1">
    <source>
        <dbReference type="ARBA" id="ARBA00005636"/>
    </source>
</evidence>
<dbReference type="PIRSF" id="PIRSF002158">
    <property type="entry name" value="Ribosomal_L2"/>
    <property type="match status" value="1"/>
</dbReference>
<organism evidence="8 9">
    <name type="scientific">Candidatus Dojkabacteria bacterium</name>
    <dbReference type="NCBI Taxonomy" id="2099670"/>
    <lineage>
        <taxon>Bacteria</taxon>
        <taxon>Candidatus Dojkabacteria</taxon>
    </lineage>
</organism>
<dbReference type="FunFam" id="2.30.30.30:FF:000001">
    <property type="entry name" value="50S ribosomal protein L2"/>
    <property type="match status" value="1"/>
</dbReference>
<dbReference type="EMBL" id="SSDS01000009">
    <property type="protein sequence ID" value="TXG78634.1"/>
    <property type="molecule type" value="Genomic_DNA"/>
</dbReference>
<dbReference type="Gene3D" id="2.30.30.30">
    <property type="match status" value="1"/>
</dbReference>
<evidence type="ECO:0000313" key="8">
    <source>
        <dbReference type="EMBL" id="TXG78634.1"/>
    </source>
</evidence>
<dbReference type="InterPro" id="IPR002171">
    <property type="entry name" value="Ribosomal_uL2"/>
</dbReference>
<dbReference type="InterPro" id="IPR012340">
    <property type="entry name" value="NA-bd_OB-fold"/>
</dbReference>
<evidence type="ECO:0000256" key="5">
    <source>
        <dbReference type="SAM" id="MobiDB-lite"/>
    </source>
</evidence>
<dbReference type="GO" id="GO:0003723">
    <property type="term" value="F:RNA binding"/>
    <property type="evidence" value="ECO:0007669"/>
    <property type="project" value="InterPro"/>
</dbReference>
<dbReference type="InterPro" id="IPR022666">
    <property type="entry name" value="Ribosomal_uL2_RNA-bd_dom"/>
</dbReference>
<comment type="caution">
    <text evidence="8">The sequence shown here is derived from an EMBL/GenBank/DDBJ whole genome shotgun (WGS) entry which is preliminary data.</text>
</comment>